<evidence type="ECO:0000256" key="3">
    <source>
        <dbReference type="ARBA" id="ARBA00022729"/>
    </source>
</evidence>
<evidence type="ECO:0000313" key="7">
    <source>
        <dbReference type="Proteomes" id="UP001141950"/>
    </source>
</evidence>
<proteinExistence type="inferred from homology"/>
<dbReference type="InterPro" id="IPR028082">
    <property type="entry name" value="Peripla_BP_I"/>
</dbReference>
<dbReference type="GO" id="GO:0030246">
    <property type="term" value="F:carbohydrate binding"/>
    <property type="evidence" value="ECO:0007669"/>
    <property type="project" value="UniProtKB-ARBA"/>
</dbReference>
<evidence type="ECO:0000259" key="5">
    <source>
        <dbReference type="Pfam" id="PF13407"/>
    </source>
</evidence>
<evidence type="ECO:0000256" key="1">
    <source>
        <dbReference type="ARBA" id="ARBA00004196"/>
    </source>
</evidence>
<comment type="subcellular location">
    <subcellularLocation>
        <location evidence="1">Cell envelope</location>
    </subcellularLocation>
</comment>
<keyword evidence="3" id="KW-0732">Signal</keyword>
<dbReference type="AlphaFoldDB" id="A0A9X2S865"/>
<sequence>MRSAFEVRGSRTAGLLVLMLFLLAGIVGCETSGSGGDPEGLSGKQEPASADRIATEESEPVTRQVKLGFSQLGSESDWRIANTNSIQEAAKEAGIELLLENAEQSQEKQIEAVRSFIEQGVDVIAIAPVVETGWEPVLREVQEAGIPLLILDRKMELADQSLYVTFIGSDFYEEGRMAGRYLLDKMRDRIGEIRIAELRGTEGASPSIDRGAGFREAIAERAELNIFASEPADFTQERGKEVMKSFLEEHGNEIDVLYAHNDDMALGAIEAVEEYGLKPGKDIIILSVDGTRQAFEMMVEGKINAVVECNPMLGPNVMQAVLELMDGRTLPKRIITPERIYTEVTAEREVANRKY</sequence>
<dbReference type="GO" id="GO:0030313">
    <property type="term" value="C:cell envelope"/>
    <property type="evidence" value="ECO:0007669"/>
    <property type="project" value="UniProtKB-SubCell"/>
</dbReference>
<dbReference type="PROSITE" id="PS51257">
    <property type="entry name" value="PROKAR_LIPOPROTEIN"/>
    <property type="match status" value="1"/>
</dbReference>
<dbReference type="PANTHER" id="PTHR46847">
    <property type="entry name" value="D-ALLOSE-BINDING PERIPLASMIC PROTEIN-RELATED"/>
    <property type="match status" value="1"/>
</dbReference>
<dbReference type="InterPro" id="IPR025997">
    <property type="entry name" value="SBP_2_dom"/>
</dbReference>
<dbReference type="PANTHER" id="PTHR46847:SF3">
    <property type="entry name" value="GALACTOFURANOSE-BINDING PROTEIN YTFQ"/>
    <property type="match status" value="1"/>
</dbReference>
<dbReference type="EMBL" id="JANIPJ010000004">
    <property type="protein sequence ID" value="MCR2803751.1"/>
    <property type="molecule type" value="Genomic_DNA"/>
</dbReference>
<keyword evidence="7" id="KW-1185">Reference proteome</keyword>
<name>A0A9X2S865_9BACL</name>
<evidence type="ECO:0000256" key="2">
    <source>
        <dbReference type="ARBA" id="ARBA00007639"/>
    </source>
</evidence>
<dbReference type="Proteomes" id="UP001141950">
    <property type="component" value="Unassembled WGS sequence"/>
</dbReference>
<feature type="region of interest" description="Disordered" evidence="4">
    <location>
        <begin position="33"/>
        <end position="57"/>
    </location>
</feature>
<dbReference type="Pfam" id="PF13407">
    <property type="entry name" value="Peripla_BP_4"/>
    <property type="match status" value="1"/>
</dbReference>
<feature type="domain" description="Periplasmic binding protein" evidence="5">
    <location>
        <begin position="69"/>
        <end position="328"/>
    </location>
</feature>
<protein>
    <submittedName>
        <fullName evidence="6">ABC transporter substrate-binding protein</fullName>
    </submittedName>
</protein>
<evidence type="ECO:0000256" key="4">
    <source>
        <dbReference type="SAM" id="MobiDB-lite"/>
    </source>
</evidence>
<dbReference type="CDD" id="cd06309">
    <property type="entry name" value="PBP1_galactofuranose_YtfQ-like"/>
    <property type="match status" value="1"/>
</dbReference>
<organism evidence="6 7">
    <name type="scientific">Paenibacillus soyae</name>
    <dbReference type="NCBI Taxonomy" id="2969249"/>
    <lineage>
        <taxon>Bacteria</taxon>
        <taxon>Bacillati</taxon>
        <taxon>Bacillota</taxon>
        <taxon>Bacilli</taxon>
        <taxon>Bacillales</taxon>
        <taxon>Paenibacillaceae</taxon>
        <taxon>Paenibacillus</taxon>
    </lineage>
</organism>
<comment type="caution">
    <text evidence="6">The sequence shown here is derived from an EMBL/GenBank/DDBJ whole genome shotgun (WGS) entry which is preliminary data.</text>
</comment>
<dbReference type="Gene3D" id="3.40.50.2300">
    <property type="match status" value="2"/>
</dbReference>
<dbReference type="RefSeq" id="WP_257444308.1">
    <property type="nucleotide sequence ID" value="NZ_JANIPJ010000004.1"/>
</dbReference>
<dbReference type="SUPFAM" id="SSF53822">
    <property type="entry name" value="Periplasmic binding protein-like I"/>
    <property type="match status" value="1"/>
</dbReference>
<accession>A0A9X2S865</accession>
<evidence type="ECO:0000313" key="6">
    <source>
        <dbReference type="EMBL" id="MCR2803751.1"/>
    </source>
</evidence>
<gene>
    <name evidence="6" type="ORF">NQZ67_07630</name>
</gene>
<reference evidence="6" key="1">
    <citation type="submission" date="2022-08" db="EMBL/GenBank/DDBJ databases">
        <title>The genomic sequence of strain Paenibacillus sp. SCIV0701.</title>
        <authorList>
            <person name="Zhao H."/>
        </authorList>
    </citation>
    <scope>NUCLEOTIDE SEQUENCE</scope>
    <source>
        <strain evidence="6">SCIV0701</strain>
    </source>
</reference>
<comment type="similarity">
    <text evidence="2">Belongs to the bacterial solute-binding protein 2 family.</text>
</comment>